<dbReference type="Proteomes" id="UP001499854">
    <property type="component" value="Unassembled WGS sequence"/>
</dbReference>
<dbReference type="InterPro" id="IPR002182">
    <property type="entry name" value="NB-ARC"/>
</dbReference>
<comment type="caution">
    <text evidence="2">The sequence shown here is derived from an EMBL/GenBank/DDBJ whole genome shotgun (WGS) entry which is preliminary data.</text>
</comment>
<dbReference type="Pfam" id="PF00931">
    <property type="entry name" value="NB-ARC"/>
    <property type="match status" value="1"/>
</dbReference>
<proteinExistence type="predicted"/>
<dbReference type="EMBL" id="BAAAQM010000011">
    <property type="protein sequence ID" value="GAA1965781.1"/>
    <property type="molecule type" value="Genomic_DNA"/>
</dbReference>
<dbReference type="RefSeq" id="WP_344657061.1">
    <property type="nucleotide sequence ID" value="NZ_BAAAQM010000011.1"/>
</dbReference>
<sequence>MDAAGVRFRLLGSVEEWAAGQRVAVPVPTPHQLPTAPRWFVGRAREAARLTALLDEQGTDRPGGSSGTPMICAIGGVGGIGKTWLALEWAHRNLDRFPDGQLYVDLRGFDPAGQPMSAQTALRGFLAALGVAPADVPTTADGRVGLYRSLLAGRRMLLLLDDVRDPGQVESLLPGSAKSTVLLTSRQHLPSLLVKYGAVPLELGALTSAEAHALFACHLGEERTAAEADAVAELAKRCAGLPLAVSGVAARALTQPAVPLAVLADGIGIPATTSLSTPAPSPSLPLSPSRLHPALCDPQEARLVQRYASGRYRMPDPARLLSAPAAAEPLLADDLLADDLAAWRT</sequence>
<organism evidence="2 3">
    <name type="scientific">Catenulispora subtropica</name>
    <dbReference type="NCBI Taxonomy" id="450798"/>
    <lineage>
        <taxon>Bacteria</taxon>
        <taxon>Bacillati</taxon>
        <taxon>Actinomycetota</taxon>
        <taxon>Actinomycetes</taxon>
        <taxon>Catenulisporales</taxon>
        <taxon>Catenulisporaceae</taxon>
        <taxon>Catenulispora</taxon>
    </lineage>
</organism>
<protein>
    <recommendedName>
        <fullName evidence="1">NB-ARC domain-containing protein</fullName>
    </recommendedName>
</protein>
<feature type="domain" description="NB-ARC" evidence="1">
    <location>
        <begin position="69"/>
        <end position="217"/>
    </location>
</feature>
<dbReference type="PANTHER" id="PTHR47691:SF3">
    <property type="entry name" value="HTH-TYPE TRANSCRIPTIONAL REGULATOR RV0890C-RELATED"/>
    <property type="match status" value="1"/>
</dbReference>
<accession>A0ABP5CRJ4</accession>
<evidence type="ECO:0000259" key="1">
    <source>
        <dbReference type="Pfam" id="PF00931"/>
    </source>
</evidence>
<dbReference type="PANTHER" id="PTHR47691">
    <property type="entry name" value="REGULATOR-RELATED"/>
    <property type="match status" value="1"/>
</dbReference>
<dbReference type="SUPFAM" id="SSF52540">
    <property type="entry name" value="P-loop containing nucleoside triphosphate hydrolases"/>
    <property type="match status" value="1"/>
</dbReference>
<dbReference type="InterPro" id="IPR027417">
    <property type="entry name" value="P-loop_NTPase"/>
</dbReference>
<keyword evidence="3" id="KW-1185">Reference proteome</keyword>
<gene>
    <name evidence="2" type="ORF">GCM10009838_24210</name>
</gene>
<dbReference type="Gene3D" id="3.40.50.300">
    <property type="entry name" value="P-loop containing nucleotide triphosphate hydrolases"/>
    <property type="match status" value="1"/>
</dbReference>
<name>A0ABP5CRJ4_9ACTN</name>
<evidence type="ECO:0000313" key="3">
    <source>
        <dbReference type="Proteomes" id="UP001499854"/>
    </source>
</evidence>
<reference evidence="3" key="1">
    <citation type="journal article" date="2019" name="Int. J. Syst. Evol. Microbiol.">
        <title>The Global Catalogue of Microorganisms (GCM) 10K type strain sequencing project: providing services to taxonomists for standard genome sequencing and annotation.</title>
        <authorList>
            <consortium name="The Broad Institute Genomics Platform"/>
            <consortium name="The Broad Institute Genome Sequencing Center for Infectious Disease"/>
            <person name="Wu L."/>
            <person name="Ma J."/>
        </authorList>
    </citation>
    <scope>NUCLEOTIDE SEQUENCE [LARGE SCALE GENOMIC DNA]</scope>
    <source>
        <strain evidence="3">JCM 16013</strain>
    </source>
</reference>
<dbReference type="PRINTS" id="PR00364">
    <property type="entry name" value="DISEASERSIST"/>
</dbReference>
<evidence type="ECO:0000313" key="2">
    <source>
        <dbReference type="EMBL" id="GAA1965781.1"/>
    </source>
</evidence>